<dbReference type="GO" id="GO:0006906">
    <property type="term" value="P:vesicle fusion"/>
    <property type="evidence" value="ECO:0007669"/>
    <property type="project" value="TreeGrafter"/>
</dbReference>
<dbReference type="PANTHER" id="PTHR19957:SF83">
    <property type="entry name" value="SYNTAXIN-16"/>
    <property type="match status" value="1"/>
</dbReference>
<reference evidence="12" key="1">
    <citation type="submission" date="2023-11" db="EMBL/GenBank/DDBJ databases">
        <title>Genome assemblies of two species of porcelain crab, Petrolisthes cinctipes and Petrolisthes manimaculis (Anomura: Porcellanidae).</title>
        <authorList>
            <person name="Angst P."/>
        </authorList>
    </citation>
    <scope>NUCLEOTIDE SEQUENCE</scope>
    <source>
        <strain evidence="12">PB745_02</strain>
        <tissue evidence="12">Gill</tissue>
    </source>
</reference>
<keyword evidence="8" id="KW-0175">Coiled coil</keyword>
<dbReference type="GO" id="GO:0031201">
    <property type="term" value="C:SNARE complex"/>
    <property type="evidence" value="ECO:0007669"/>
    <property type="project" value="TreeGrafter"/>
</dbReference>
<dbReference type="CDD" id="cd15845">
    <property type="entry name" value="SNARE_syntaxin16"/>
    <property type="match status" value="1"/>
</dbReference>
<feature type="region of interest" description="Disordered" evidence="10">
    <location>
        <begin position="327"/>
        <end position="347"/>
    </location>
</feature>
<gene>
    <name evidence="12" type="ORF">Pmani_026732</name>
</gene>
<evidence type="ECO:0000256" key="6">
    <source>
        <dbReference type="ARBA" id="ARBA00022989"/>
    </source>
</evidence>
<dbReference type="InterPro" id="IPR010989">
    <property type="entry name" value="SNARE"/>
</dbReference>
<dbReference type="InterPro" id="IPR000727">
    <property type="entry name" value="T_SNARE_dom"/>
</dbReference>
<dbReference type="GO" id="GO:0005484">
    <property type="term" value="F:SNAP receptor activity"/>
    <property type="evidence" value="ECO:0007669"/>
    <property type="project" value="TreeGrafter"/>
</dbReference>
<keyword evidence="6" id="KW-1133">Transmembrane helix</keyword>
<dbReference type="PANTHER" id="PTHR19957">
    <property type="entry name" value="SYNTAXIN"/>
    <property type="match status" value="1"/>
</dbReference>
<dbReference type="GO" id="GO:0048278">
    <property type="term" value="P:vesicle docking"/>
    <property type="evidence" value="ECO:0007669"/>
    <property type="project" value="TreeGrafter"/>
</dbReference>
<evidence type="ECO:0000256" key="2">
    <source>
        <dbReference type="ARBA" id="ARBA00009063"/>
    </source>
</evidence>
<dbReference type="SMART" id="SM00397">
    <property type="entry name" value="t_SNARE"/>
    <property type="match status" value="1"/>
</dbReference>
<keyword evidence="9" id="KW-0472">Membrane</keyword>
<evidence type="ECO:0000256" key="8">
    <source>
        <dbReference type="ARBA" id="ARBA00023054"/>
    </source>
</evidence>
<sequence length="347" mass="39048">MYKRVEAYSDQESLVLSEELENGLGYGGERRGLPDWAGLVEEVQYNIVSLREKTKRVAALQSNLVRRPSLDDNTEEERQLATHTNEIRRSLERCQMLMVQIKHSRGSGVGGREDILNRNVVKALGFALQEVKNEFMTSCSAFTASMNNIKKTSSFVHEGGGDYDSDYGTFDGANTYNQAWNQEQLIFLADNTSQVEERDKAVKHVLHSTLHLNQLFKDVAYLVAEQGTVLDRIDYNVEHAAVKVEEGAKQLKRAEHYQRKNRNMKYCHRCSPTSHWDLSLPSPTTTTTGPTTPLNPLSIITLLPLPIPPYLTPSTSHDHYRVTITSVNPNSLNSSTPCTSNTNDHIP</sequence>
<dbReference type="PROSITE" id="PS50192">
    <property type="entry name" value="T_SNARE"/>
    <property type="match status" value="1"/>
</dbReference>
<feature type="domain" description="T-SNARE coiled-coil homology" evidence="11">
    <location>
        <begin position="192"/>
        <end position="254"/>
    </location>
</feature>
<name>A0AAE1P3K1_9EUCA</name>
<dbReference type="GO" id="GO:0000149">
    <property type="term" value="F:SNARE binding"/>
    <property type="evidence" value="ECO:0007669"/>
    <property type="project" value="TreeGrafter"/>
</dbReference>
<evidence type="ECO:0000256" key="7">
    <source>
        <dbReference type="ARBA" id="ARBA00023034"/>
    </source>
</evidence>
<accession>A0AAE1P3K1</accession>
<keyword evidence="3" id="KW-0813">Transport</keyword>
<dbReference type="EMBL" id="JAWZYT010002925">
    <property type="protein sequence ID" value="KAK4301108.1"/>
    <property type="molecule type" value="Genomic_DNA"/>
</dbReference>
<dbReference type="Gene3D" id="1.20.58.70">
    <property type="match status" value="1"/>
</dbReference>
<comment type="similarity">
    <text evidence="2">Belongs to the syntaxin family.</text>
</comment>
<proteinExistence type="inferred from homology"/>
<evidence type="ECO:0000256" key="4">
    <source>
        <dbReference type="ARBA" id="ARBA00022692"/>
    </source>
</evidence>
<evidence type="ECO:0000256" key="1">
    <source>
        <dbReference type="ARBA" id="ARBA00004409"/>
    </source>
</evidence>
<evidence type="ECO:0000313" key="13">
    <source>
        <dbReference type="Proteomes" id="UP001292094"/>
    </source>
</evidence>
<organism evidence="12 13">
    <name type="scientific">Petrolisthes manimaculis</name>
    <dbReference type="NCBI Taxonomy" id="1843537"/>
    <lineage>
        <taxon>Eukaryota</taxon>
        <taxon>Metazoa</taxon>
        <taxon>Ecdysozoa</taxon>
        <taxon>Arthropoda</taxon>
        <taxon>Crustacea</taxon>
        <taxon>Multicrustacea</taxon>
        <taxon>Malacostraca</taxon>
        <taxon>Eumalacostraca</taxon>
        <taxon>Eucarida</taxon>
        <taxon>Decapoda</taxon>
        <taxon>Pleocyemata</taxon>
        <taxon>Anomura</taxon>
        <taxon>Galatheoidea</taxon>
        <taxon>Porcellanidae</taxon>
        <taxon>Petrolisthes</taxon>
    </lineage>
</organism>
<dbReference type="InterPro" id="IPR045242">
    <property type="entry name" value="Syntaxin"/>
</dbReference>
<dbReference type="AlphaFoldDB" id="A0AAE1P3K1"/>
<keyword evidence="13" id="KW-1185">Reference proteome</keyword>
<dbReference type="SUPFAM" id="SSF47661">
    <property type="entry name" value="t-snare proteins"/>
    <property type="match status" value="1"/>
</dbReference>
<keyword evidence="4" id="KW-0812">Transmembrane</keyword>
<dbReference type="GO" id="GO:0000139">
    <property type="term" value="C:Golgi membrane"/>
    <property type="evidence" value="ECO:0007669"/>
    <property type="project" value="UniProtKB-SubCell"/>
</dbReference>
<comment type="subcellular location">
    <subcellularLocation>
        <location evidence="1">Golgi apparatus membrane</location>
        <topology evidence="1">Single-pass type IV membrane protein</topology>
    </subcellularLocation>
</comment>
<comment type="caution">
    <text evidence="12">The sequence shown here is derived from an EMBL/GenBank/DDBJ whole genome shotgun (WGS) entry which is preliminary data.</text>
</comment>
<evidence type="ECO:0000256" key="3">
    <source>
        <dbReference type="ARBA" id="ARBA00022448"/>
    </source>
</evidence>
<dbReference type="Pfam" id="PF05739">
    <property type="entry name" value="SNARE"/>
    <property type="match status" value="1"/>
</dbReference>
<evidence type="ECO:0000256" key="9">
    <source>
        <dbReference type="ARBA" id="ARBA00023136"/>
    </source>
</evidence>
<evidence type="ECO:0000256" key="5">
    <source>
        <dbReference type="ARBA" id="ARBA00022927"/>
    </source>
</evidence>
<dbReference type="Proteomes" id="UP001292094">
    <property type="component" value="Unassembled WGS sequence"/>
</dbReference>
<evidence type="ECO:0000259" key="11">
    <source>
        <dbReference type="PROSITE" id="PS50192"/>
    </source>
</evidence>
<protein>
    <recommendedName>
        <fullName evidence="11">t-SNARE coiled-coil homology domain-containing protein</fullName>
    </recommendedName>
</protein>
<evidence type="ECO:0000313" key="12">
    <source>
        <dbReference type="EMBL" id="KAK4301108.1"/>
    </source>
</evidence>
<dbReference type="GO" id="GO:0006886">
    <property type="term" value="P:intracellular protein transport"/>
    <property type="evidence" value="ECO:0007669"/>
    <property type="project" value="TreeGrafter"/>
</dbReference>
<keyword evidence="5" id="KW-0653">Protein transport</keyword>
<evidence type="ECO:0000256" key="10">
    <source>
        <dbReference type="SAM" id="MobiDB-lite"/>
    </source>
</evidence>
<keyword evidence="7" id="KW-0333">Golgi apparatus</keyword>